<dbReference type="EMBL" id="MCBQ01010872">
    <property type="protein sequence ID" value="RKF71100.1"/>
    <property type="molecule type" value="Genomic_DNA"/>
</dbReference>
<sequence>LDAIDSLHGSVDIRVSNSWNIGVQNFHITTVQLSDEINNRVRNAYIKDRHWSKILKIIQRNDSMGQNASKLPFEINDNLIYHVNYDTKNRRLCVPEDLNIFKIIFRLAHDDLGHPGYKKTHYRVAQAVYINNLSKRIMEYIRFCPDCARNRTMRHKPYGYLQPIQSPLQVHDTISIDFILALPKAKDGKNCVQSITDKFTKCVSFIQGLNNWTAFQWAEVFLKRLSIMNWGLPRAIVSDRDPKFVGQLWKAIFKQQNVKLIFSTSYHPQIDGASERKNATAEIALRYFITGITSLCEWK</sequence>
<dbReference type="InterPro" id="IPR041588">
    <property type="entry name" value="Integrase_H2C2"/>
</dbReference>
<name>A0A420I967_9PEZI</name>
<dbReference type="AlphaFoldDB" id="A0A420I967"/>
<feature type="non-terminal residue" evidence="3">
    <location>
        <position position="299"/>
    </location>
</feature>
<dbReference type="STRING" id="62708.A0A420I967"/>
<comment type="caution">
    <text evidence="3">The sequence shown here is derived from an EMBL/GenBank/DDBJ whole genome shotgun (WGS) entry which is preliminary data.</text>
</comment>
<dbReference type="Proteomes" id="UP000283383">
    <property type="component" value="Unassembled WGS sequence"/>
</dbReference>
<dbReference type="PANTHER" id="PTHR37984:SF5">
    <property type="entry name" value="PROTEIN NYNRIN-LIKE"/>
    <property type="match status" value="1"/>
</dbReference>
<dbReference type="InterPro" id="IPR050951">
    <property type="entry name" value="Retrovirus_Pol_polyprotein"/>
</dbReference>
<organism evidence="3 4">
    <name type="scientific">Golovinomyces cichoracearum</name>
    <dbReference type="NCBI Taxonomy" id="62708"/>
    <lineage>
        <taxon>Eukaryota</taxon>
        <taxon>Fungi</taxon>
        <taxon>Dikarya</taxon>
        <taxon>Ascomycota</taxon>
        <taxon>Pezizomycotina</taxon>
        <taxon>Leotiomycetes</taxon>
        <taxon>Erysiphales</taxon>
        <taxon>Erysiphaceae</taxon>
        <taxon>Golovinomyces</taxon>
    </lineage>
</organism>
<evidence type="ECO:0000259" key="2">
    <source>
        <dbReference type="PROSITE" id="PS50994"/>
    </source>
</evidence>
<dbReference type="InterPro" id="IPR012337">
    <property type="entry name" value="RNaseH-like_sf"/>
</dbReference>
<evidence type="ECO:0000313" key="3">
    <source>
        <dbReference type="EMBL" id="RKF71100.1"/>
    </source>
</evidence>
<evidence type="ECO:0000256" key="1">
    <source>
        <dbReference type="ARBA" id="ARBA00022884"/>
    </source>
</evidence>
<dbReference type="PANTHER" id="PTHR37984">
    <property type="entry name" value="PROTEIN CBG26694"/>
    <property type="match status" value="1"/>
</dbReference>
<keyword evidence="1" id="KW-0694">RNA-binding</keyword>
<feature type="domain" description="Integrase catalytic" evidence="2">
    <location>
        <begin position="163"/>
        <end position="299"/>
    </location>
</feature>
<dbReference type="InterPro" id="IPR001584">
    <property type="entry name" value="Integrase_cat-core"/>
</dbReference>
<dbReference type="GO" id="GO:0005634">
    <property type="term" value="C:nucleus"/>
    <property type="evidence" value="ECO:0007669"/>
    <property type="project" value="UniProtKB-ARBA"/>
</dbReference>
<dbReference type="Gene3D" id="3.30.420.10">
    <property type="entry name" value="Ribonuclease H-like superfamily/Ribonuclease H"/>
    <property type="match status" value="1"/>
</dbReference>
<gene>
    <name evidence="3" type="ORF">GcM3_108017</name>
</gene>
<keyword evidence="4" id="KW-1185">Reference proteome</keyword>
<protein>
    <submittedName>
        <fullName evidence="3">Transposon Tf2-9 polyprotein</fullName>
    </submittedName>
</protein>
<dbReference type="PROSITE" id="PS50994">
    <property type="entry name" value="INTEGRASE"/>
    <property type="match status" value="1"/>
</dbReference>
<feature type="non-terminal residue" evidence="3">
    <location>
        <position position="1"/>
    </location>
</feature>
<reference evidence="3 4" key="1">
    <citation type="journal article" date="2018" name="BMC Genomics">
        <title>Comparative genome analyses reveal sequence features reflecting distinct modes of host-adaptation between dicot and monocot powdery mildew.</title>
        <authorList>
            <person name="Wu Y."/>
            <person name="Ma X."/>
            <person name="Pan Z."/>
            <person name="Kale S.D."/>
            <person name="Song Y."/>
            <person name="King H."/>
            <person name="Zhang Q."/>
            <person name="Presley C."/>
            <person name="Deng X."/>
            <person name="Wei C.I."/>
            <person name="Xiao S."/>
        </authorList>
    </citation>
    <scope>NUCLEOTIDE SEQUENCE [LARGE SCALE GENOMIC DNA]</scope>
    <source>
        <strain evidence="3">UMSG3</strain>
    </source>
</reference>
<dbReference type="InterPro" id="IPR036397">
    <property type="entry name" value="RNaseH_sf"/>
</dbReference>
<evidence type="ECO:0000313" key="4">
    <source>
        <dbReference type="Proteomes" id="UP000283383"/>
    </source>
</evidence>
<dbReference type="GO" id="GO:0003723">
    <property type="term" value="F:RNA binding"/>
    <property type="evidence" value="ECO:0007669"/>
    <property type="project" value="UniProtKB-KW"/>
</dbReference>
<proteinExistence type="predicted"/>
<dbReference type="Pfam" id="PF17921">
    <property type="entry name" value="Integrase_H2C2"/>
    <property type="match status" value="1"/>
</dbReference>
<dbReference type="Gene3D" id="1.10.340.70">
    <property type="match status" value="1"/>
</dbReference>
<accession>A0A420I967</accession>
<dbReference type="GO" id="GO:0015074">
    <property type="term" value="P:DNA integration"/>
    <property type="evidence" value="ECO:0007669"/>
    <property type="project" value="InterPro"/>
</dbReference>
<dbReference type="SUPFAM" id="SSF53098">
    <property type="entry name" value="Ribonuclease H-like"/>
    <property type="match status" value="1"/>
</dbReference>